<protein>
    <submittedName>
        <fullName evidence="7">Cytochrome P450</fullName>
    </submittedName>
</protein>
<evidence type="ECO:0000256" key="6">
    <source>
        <dbReference type="ARBA" id="ARBA00023033"/>
    </source>
</evidence>
<evidence type="ECO:0000313" key="7">
    <source>
        <dbReference type="EMBL" id="CAJ1500418.1"/>
    </source>
</evidence>
<dbReference type="InterPro" id="IPR002397">
    <property type="entry name" value="Cyt_P450_B"/>
</dbReference>
<keyword evidence="3" id="KW-0479">Metal-binding</keyword>
<gene>
    <name evidence="7" type="ORF">MU0053_001666</name>
</gene>
<dbReference type="InterPro" id="IPR001128">
    <property type="entry name" value="Cyt_P450"/>
</dbReference>
<organism evidence="7 8">
    <name type="scientific">[Mycobacterium] burgundiense</name>
    <dbReference type="NCBI Taxonomy" id="3064286"/>
    <lineage>
        <taxon>Bacteria</taxon>
        <taxon>Bacillati</taxon>
        <taxon>Actinomycetota</taxon>
        <taxon>Actinomycetes</taxon>
        <taxon>Mycobacteriales</taxon>
        <taxon>Mycobacteriaceae</taxon>
        <taxon>Mycolicibacterium</taxon>
    </lineage>
</organism>
<name>A0ABM9LKA5_9MYCO</name>
<dbReference type="Pfam" id="PF00067">
    <property type="entry name" value="p450"/>
    <property type="match status" value="1"/>
</dbReference>
<sequence>MTNVAESLIADAMRFLTDPVFRENPGPFYERLLDGNRLLALGNGMWLIAGHAEVRSVLRDTRFSRAARADQEMEYLNADPRPEVQQMAACQAAMMLFTDPPEHTRIRRLYRDPFMPRAVVRWAAYVDELADELAQSLPRDREFDLKKAYALPIPERAICRILGVPAEDHKKWEHWTDAIVNMDRTGHGGGSGTTEAGDAMRSFGDYFAELIQQRRRNPADDLISELVTTDDHGDRLSDEELIGNLILLIMAGHETTANSIATTVVQLMAHREQWDRLVADDSLVGNAVEEILRVDGAQRFMVPRVAVEDVQIGDHHISAGDQVICVLHAANRDPKVFDNPHELDISRDSSAHLAFAPGTHLCLGMHLARMELIAGLKALIRHHPALRLAVPVHELQHAPSPTIRGWRTLPCISPNP</sequence>
<dbReference type="PANTHER" id="PTHR46696">
    <property type="entry name" value="P450, PUTATIVE (EUROFUNG)-RELATED"/>
    <property type="match status" value="1"/>
</dbReference>
<evidence type="ECO:0000256" key="5">
    <source>
        <dbReference type="ARBA" id="ARBA00023004"/>
    </source>
</evidence>
<dbReference type="SUPFAM" id="SSF48264">
    <property type="entry name" value="Cytochrome P450"/>
    <property type="match status" value="1"/>
</dbReference>
<dbReference type="EMBL" id="OY726397">
    <property type="protein sequence ID" value="CAJ1500418.1"/>
    <property type="molecule type" value="Genomic_DNA"/>
</dbReference>
<keyword evidence="8" id="KW-1185">Reference proteome</keyword>
<dbReference type="Gene3D" id="1.10.630.10">
    <property type="entry name" value="Cytochrome P450"/>
    <property type="match status" value="1"/>
</dbReference>
<dbReference type="PANTHER" id="PTHR46696:SF1">
    <property type="entry name" value="CYTOCHROME P450 YJIB-RELATED"/>
    <property type="match status" value="1"/>
</dbReference>
<dbReference type="PRINTS" id="PR00385">
    <property type="entry name" value="P450"/>
</dbReference>
<dbReference type="Proteomes" id="UP001190465">
    <property type="component" value="Chromosome"/>
</dbReference>
<evidence type="ECO:0000256" key="3">
    <source>
        <dbReference type="ARBA" id="ARBA00022723"/>
    </source>
</evidence>
<evidence type="ECO:0000256" key="4">
    <source>
        <dbReference type="ARBA" id="ARBA00023002"/>
    </source>
</evidence>
<reference evidence="7 8" key="1">
    <citation type="submission" date="2023-08" db="EMBL/GenBank/DDBJ databases">
        <authorList>
            <person name="Folkvardsen B D."/>
            <person name="Norman A."/>
        </authorList>
    </citation>
    <scope>NUCLEOTIDE SEQUENCE [LARGE SCALE GENOMIC DNA]</scope>
    <source>
        <strain evidence="7 8">Mu0053</strain>
    </source>
</reference>
<proteinExistence type="inferred from homology"/>
<keyword evidence="5" id="KW-0408">Iron</keyword>
<evidence type="ECO:0000313" key="8">
    <source>
        <dbReference type="Proteomes" id="UP001190465"/>
    </source>
</evidence>
<dbReference type="RefSeq" id="WP_308481883.1">
    <property type="nucleotide sequence ID" value="NZ_OY726397.1"/>
</dbReference>
<evidence type="ECO:0000256" key="1">
    <source>
        <dbReference type="ARBA" id="ARBA00010617"/>
    </source>
</evidence>
<evidence type="ECO:0000256" key="2">
    <source>
        <dbReference type="ARBA" id="ARBA00022617"/>
    </source>
</evidence>
<keyword evidence="2" id="KW-0349">Heme</keyword>
<comment type="similarity">
    <text evidence="1">Belongs to the cytochrome P450 family.</text>
</comment>
<dbReference type="InterPro" id="IPR036396">
    <property type="entry name" value="Cyt_P450_sf"/>
</dbReference>
<dbReference type="PRINTS" id="PR00359">
    <property type="entry name" value="BP450"/>
</dbReference>
<keyword evidence="6" id="KW-0503">Monooxygenase</keyword>
<accession>A0ABM9LKA5</accession>
<keyword evidence="4" id="KW-0560">Oxidoreductase</keyword>